<accession>C6E148</accession>
<dbReference type="Gene3D" id="1.25.40.20">
    <property type="entry name" value="Ankyrin repeat-containing domain"/>
    <property type="match status" value="1"/>
</dbReference>
<dbReference type="AlphaFoldDB" id="C6E148"/>
<dbReference type="STRING" id="443144.GM21_0818"/>
<protein>
    <submittedName>
        <fullName evidence="1">Uncharacterized protein</fullName>
    </submittedName>
</protein>
<dbReference type="EMBL" id="CP001661">
    <property type="protein sequence ID" value="ACT16888.1"/>
    <property type="molecule type" value="Genomic_DNA"/>
</dbReference>
<dbReference type="InterPro" id="IPR002110">
    <property type="entry name" value="Ankyrin_rpt"/>
</dbReference>
<gene>
    <name evidence="1" type="ordered locus">GM21_0818</name>
</gene>
<organism evidence="1">
    <name type="scientific">Geobacter sp. (strain M21)</name>
    <dbReference type="NCBI Taxonomy" id="443144"/>
    <lineage>
        <taxon>Bacteria</taxon>
        <taxon>Pseudomonadati</taxon>
        <taxon>Thermodesulfobacteriota</taxon>
        <taxon>Desulfuromonadia</taxon>
        <taxon>Geobacterales</taxon>
        <taxon>Geobacteraceae</taxon>
        <taxon>Geobacter</taxon>
    </lineage>
</organism>
<dbReference type="KEGG" id="gem:GM21_0818"/>
<proteinExistence type="predicted"/>
<name>C6E148_GEOSM</name>
<dbReference type="HOGENOM" id="CLU_1169335_0_0_7"/>
<dbReference type="SMART" id="SM00248">
    <property type="entry name" value="ANK"/>
    <property type="match status" value="4"/>
</dbReference>
<sequence length="237" mass="26585">MKAEDSFTEPQVAAYRMAHEGDIERLLLVTRNGVSLNEPGKEGMTMLGFAVLTADRRAILSLMHAGANANQVIPNAGSPAILAITHHYNPPRVEAVAALLEAGYDPNQLLSRGMPYLFYFVDYNHWPGFYLAIERGGNINIRRKDGESLLTYLVQNGDYRQAREIIQLGADCAARGERGETALRAIEFRIRRCNPSIRKAWEESVAMRQLILSKLPDPKDRCSAFTDEVEEKIRQNP</sequence>
<reference evidence="1" key="1">
    <citation type="submission" date="2009-07" db="EMBL/GenBank/DDBJ databases">
        <title>Complete sequence of Geobacter sp. M21.</title>
        <authorList>
            <consortium name="US DOE Joint Genome Institute"/>
            <person name="Lucas S."/>
            <person name="Copeland A."/>
            <person name="Lapidus A."/>
            <person name="Glavina del Rio T."/>
            <person name="Dalin E."/>
            <person name="Tice H."/>
            <person name="Bruce D."/>
            <person name="Goodwin L."/>
            <person name="Pitluck S."/>
            <person name="Saunders E."/>
            <person name="Brettin T."/>
            <person name="Detter J.C."/>
            <person name="Han C."/>
            <person name="Larimer F."/>
            <person name="Land M."/>
            <person name="Hauser L."/>
            <person name="Kyrpides N."/>
            <person name="Ovchinnikova G."/>
            <person name="Lovley D."/>
        </authorList>
    </citation>
    <scope>NUCLEOTIDE SEQUENCE [LARGE SCALE GENOMIC DNA]</scope>
    <source>
        <strain evidence="1">M21</strain>
    </source>
</reference>
<dbReference type="eggNOG" id="COG0666">
    <property type="taxonomic scope" value="Bacteria"/>
</dbReference>
<dbReference type="SUPFAM" id="SSF48403">
    <property type="entry name" value="Ankyrin repeat"/>
    <property type="match status" value="1"/>
</dbReference>
<dbReference type="InterPro" id="IPR036770">
    <property type="entry name" value="Ankyrin_rpt-contain_sf"/>
</dbReference>
<evidence type="ECO:0000313" key="1">
    <source>
        <dbReference type="EMBL" id="ACT16888.1"/>
    </source>
</evidence>